<dbReference type="AlphaFoldDB" id="A0A6G8S2J3"/>
<organism evidence="2 3">
    <name type="scientific">Acinetobacter lanii</name>
    <dbReference type="NCBI Taxonomy" id="2715163"/>
    <lineage>
        <taxon>Bacteria</taxon>
        <taxon>Pseudomonadati</taxon>
        <taxon>Pseudomonadota</taxon>
        <taxon>Gammaproteobacteria</taxon>
        <taxon>Moraxellales</taxon>
        <taxon>Moraxellaceae</taxon>
        <taxon>Acinetobacter</taxon>
    </lineage>
</organism>
<accession>A0A6G8S2J3</accession>
<name>A0A6G8S2J3_9GAMM</name>
<feature type="signal peptide" evidence="1">
    <location>
        <begin position="1"/>
        <end position="19"/>
    </location>
</feature>
<evidence type="ECO:0008006" key="4">
    <source>
        <dbReference type="Google" id="ProtNLM"/>
    </source>
</evidence>
<evidence type="ECO:0000313" key="3">
    <source>
        <dbReference type="Proteomes" id="UP000501939"/>
    </source>
</evidence>
<reference evidence="2 3" key="1">
    <citation type="submission" date="2020-03" db="EMBL/GenBank/DDBJ databases">
        <authorList>
            <person name="Zhu W."/>
        </authorList>
    </citation>
    <scope>NUCLEOTIDE SEQUENCE [LARGE SCALE GENOMIC DNA]</scope>
    <source>
        <strain evidence="2 3">185</strain>
    </source>
</reference>
<keyword evidence="3" id="KW-1185">Reference proteome</keyword>
<dbReference type="RefSeq" id="WP_166322709.1">
    <property type="nucleotide sequence ID" value="NZ_CP049916.1"/>
</dbReference>
<sequence>MKKTIALLIITLMVSPVYALEALSDDALQNVEGQAGADLSLKLSINHKLENDKYVFDNGTGAVCADVQFCRLAVSVNNRFIDNNGQASSGDGYKLWLVFKGIQGTINIQKLGLDGMDLSYKDDGGADKIKAAMQLSFDATKPIEIRNFGFNALAFGQDKFLTTAGVEAGSTNASDYGYLQVTRYDTSNAPGSVYDHGRETGFMGVQMNGNLALQGKVMMFGCDASHPRC</sequence>
<dbReference type="KEGG" id="alj:G8D99_03555"/>
<keyword evidence="1" id="KW-0732">Signal</keyword>
<dbReference type="EMBL" id="CP049916">
    <property type="protein sequence ID" value="QIO08193.1"/>
    <property type="molecule type" value="Genomic_DNA"/>
</dbReference>
<evidence type="ECO:0000313" key="2">
    <source>
        <dbReference type="EMBL" id="QIO08193.1"/>
    </source>
</evidence>
<dbReference type="Proteomes" id="UP000501939">
    <property type="component" value="Chromosome"/>
</dbReference>
<proteinExistence type="predicted"/>
<evidence type="ECO:0000256" key="1">
    <source>
        <dbReference type="SAM" id="SignalP"/>
    </source>
</evidence>
<protein>
    <recommendedName>
        <fullName evidence="4">Porin</fullName>
    </recommendedName>
</protein>
<feature type="chain" id="PRO_5026331523" description="Porin" evidence="1">
    <location>
        <begin position="20"/>
        <end position="229"/>
    </location>
</feature>
<gene>
    <name evidence="2" type="ORF">G8D99_03555</name>
</gene>